<dbReference type="AlphaFoldDB" id="A0A8J7KPI9"/>
<keyword evidence="1" id="KW-0732">Signal</keyword>
<evidence type="ECO:0000313" key="3">
    <source>
        <dbReference type="Proteomes" id="UP000622552"/>
    </source>
</evidence>
<dbReference type="RefSeq" id="WP_197003338.1">
    <property type="nucleotide sequence ID" value="NZ_BONS01000043.1"/>
</dbReference>
<name>A0A8J7KPI9_9ACTN</name>
<feature type="signal peptide" evidence="1">
    <location>
        <begin position="1"/>
        <end position="25"/>
    </location>
</feature>
<dbReference type="Proteomes" id="UP000622552">
    <property type="component" value="Unassembled WGS sequence"/>
</dbReference>
<gene>
    <name evidence="2" type="ORF">IW245_002541</name>
</gene>
<feature type="chain" id="PRO_5039527340" evidence="1">
    <location>
        <begin position="26"/>
        <end position="95"/>
    </location>
</feature>
<organism evidence="2 3">
    <name type="scientific">Longispora fulva</name>
    <dbReference type="NCBI Taxonomy" id="619741"/>
    <lineage>
        <taxon>Bacteria</taxon>
        <taxon>Bacillati</taxon>
        <taxon>Actinomycetota</taxon>
        <taxon>Actinomycetes</taxon>
        <taxon>Micromonosporales</taxon>
        <taxon>Micromonosporaceae</taxon>
        <taxon>Longispora</taxon>
    </lineage>
</organism>
<dbReference type="EMBL" id="JADOUF010000001">
    <property type="protein sequence ID" value="MBG6136347.1"/>
    <property type="molecule type" value="Genomic_DNA"/>
</dbReference>
<evidence type="ECO:0000313" key="2">
    <source>
        <dbReference type="EMBL" id="MBG6136347.1"/>
    </source>
</evidence>
<keyword evidence="3" id="KW-1185">Reference proteome</keyword>
<sequence length="95" mass="9655">MSIIRTIRNYSAIALVGAAGIVPMAAQQAPAAVDQANCTFTYGVAGDNADAMTTNVNALHLLPAEQGTSAGQNAGRRTCSACFTCEVTTCSETVG</sequence>
<proteinExistence type="predicted"/>
<protein>
    <submittedName>
        <fullName evidence="2">Uncharacterized protein</fullName>
    </submittedName>
</protein>
<comment type="caution">
    <text evidence="2">The sequence shown here is derived from an EMBL/GenBank/DDBJ whole genome shotgun (WGS) entry which is preliminary data.</text>
</comment>
<evidence type="ECO:0000256" key="1">
    <source>
        <dbReference type="SAM" id="SignalP"/>
    </source>
</evidence>
<accession>A0A8J7KPI9</accession>
<reference evidence="2" key="1">
    <citation type="submission" date="2020-11" db="EMBL/GenBank/DDBJ databases">
        <title>Sequencing the genomes of 1000 actinobacteria strains.</title>
        <authorList>
            <person name="Klenk H.-P."/>
        </authorList>
    </citation>
    <scope>NUCLEOTIDE SEQUENCE</scope>
    <source>
        <strain evidence="2">DSM 45356</strain>
    </source>
</reference>